<gene>
    <name evidence="2" type="ORF">KK137_14405</name>
</gene>
<dbReference type="Proteomes" id="UP000811255">
    <property type="component" value="Unassembled WGS sequence"/>
</dbReference>
<accession>A0ABS5W7P5</accession>
<proteinExistence type="predicted"/>
<organism evidence="2 3">
    <name type="scientific">Croceibacterium selenioxidans</name>
    <dbReference type="NCBI Taxonomy" id="2838833"/>
    <lineage>
        <taxon>Bacteria</taxon>
        <taxon>Pseudomonadati</taxon>
        <taxon>Pseudomonadota</taxon>
        <taxon>Alphaproteobacteria</taxon>
        <taxon>Sphingomonadales</taxon>
        <taxon>Erythrobacteraceae</taxon>
        <taxon>Croceibacterium</taxon>
    </lineage>
</organism>
<feature type="signal peptide" evidence="1">
    <location>
        <begin position="1"/>
        <end position="45"/>
    </location>
</feature>
<evidence type="ECO:0000313" key="2">
    <source>
        <dbReference type="EMBL" id="MBT2135526.1"/>
    </source>
</evidence>
<name>A0ABS5W7P5_9SPHN</name>
<keyword evidence="1" id="KW-0732">Signal</keyword>
<comment type="caution">
    <text evidence="2">The sequence shown here is derived from an EMBL/GenBank/DDBJ whole genome shotgun (WGS) entry which is preliminary data.</text>
</comment>
<reference evidence="2 3" key="1">
    <citation type="submission" date="2021-05" db="EMBL/GenBank/DDBJ databases">
        <title>Croceibacterium sp. LX-88 genome sequence.</title>
        <authorList>
            <person name="Luo X."/>
        </authorList>
    </citation>
    <scope>NUCLEOTIDE SEQUENCE [LARGE SCALE GENOMIC DNA]</scope>
    <source>
        <strain evidence="2 3">LX-88</strain>
    </source>
</reference>
<dbReference type="InterPro" id="IPR025514">
    <property type="entry name" value="DUF4402"/>
</dbReference>
<dbReference type="RefSeq" id="WP_214537229.1">
    <property type="nucleotide sequence ID" value="NZ_JAHFVK010000002.1"/>
</dbReference>
<evidence type="ECO:0000256" key="1">
    <source>
        <dbReference type="SAM" id="SignalP"/>
    </source>
</evidence>
<keyword evidence="3" id="KW-1185">Reference proteome</keyword>
<dbReference type="EMBL" id="JAHFVK010000002">
    <property type="protein sequence ID" value="MBT2135526.1"/>
    <property type="molecule type" value="Genomic_DNA"/>
</dbReference>
<protein>
    <submittedName>
        <fullName evidence="2">DUF4402 domain-containing protein</fullName>
    </submittedName>
</protein>
<sequence>MTRTLPMGLGNLTRARLDRREARLRRAACALLAGFALALPLPALAQSATGRADAQATLFRPGTVIKLADMDFGDIAKPLAAGTVVIPATNSGNCTTTGGIIHSGACESAYFRGDLGFLNTVVITKPVGGQIFLAGPSGATMRVNNFTFGSETGMWLTSSSSTQQRYLVVDLGGIFTFRMGGTLNVAANQRAGVYQGTYALDINYN</sequence>
<feature type="chain" id="PRO_5046386307" evidence="1">
    <location>
        <begin position="46"/>
        <end position="205"/>
    </location>
</feature>
<evidence type="ECO:0000313" key="3">
    <source>
        <dbReference type="Proteomes" id="UP000811255"/>
    </source>
</evidence>
<dbReference type="Pfam" id="PF14352">
    <property type="entry name" value="DUF4402"/>
    <property type="match status" value="1"/>
</dbReference>